<dbReference type="AlphaFoldDB" id="A0A931AY82"/>
<dbReference type="InterPro" id="IPR050109">
    <property type="entry name" value="HTH-type_TetR-like_transc_reg"/>
</dbReference>
<name>A0A931AY82_9ACTN</name>
<dbReference type="Gene3D" id="1.10.357.10">
    <property type="entry name" value="Tetracycline Repressor, domain 2"/>
    <property type="match status" value="1"/>
</dbReference>
<dbReference type="RefSeq" id="WP_196191935.1">
    <property type="nucleotide sequence ID" value="NZ_JADPRT010000001.1"/>
</dbReference>
<evidence type="ECO:0000259" key="3">
    <source>
        <dbReference type="PROSITE" id="PS50977"/>
    </source>
</evidence>
<feature type="domain" description="HTH tetR-type" evidence="3">
    <location>
        <begin position="4"/>
        <end position="64"/>
    </location>
</feature>
<reference evidence="4" key="1">
    <citation type="submission" date="2020-11" db="EMBL/GenBank/DDBJ databases">
        <title>Isolation and identification of active actinomycetes.</title>
        <authorList>
            <person name="Yu B."/>
        </authorList>
    </citation>
    <scope>NUCLEOTIDE SEQUENCE</scope>
    <source>
        <strain evidence="4">NEAU-YB345</strain>
    </source>
</reference>
<feature type="DNA-binding region" description="H-T-H motif" evidence="2">
    <location>
        <begin position="27"/>
        <end position="46"/>
    </location>
</feature>
<comment type="caution">
    <text evidence="4">The sequence shown here is derived from an EMBL/GenBank/DDBJ whole genome shotgun (WGS) entry which is preliminary data.</text>
</comment>
<sequence>MSAEERREVILRVAVAEFATGGYHGTSTERIARRAGISQPYVFRLFPGKKALFLACAELCFQRVRSTLTEAARGLTGDPAIEAMGTAYQQLIADRNTLLLQLQLYVASASAEADIADLVRRRWNELWDEVRVRTGATDEEVNAFFANGMYINALLAIGIPVASGCWAGLRPISEDQPDFRALES</sequence>
<dbReference type="PROSITE" id="PS50977">
    <property type="entry name" value="HTH_TETR_2"/>
    <property type="match status" value="1"/>
</dbReference>
<organism evidence="4 5">
    <name type="scientific">Streptacidiphilus fuscans</name>
    <dbReference type="NCBI Taxonomy" id="2789292"/>
    <lineage>
        <taxon>Bacteria</taxon>
        <taxon>Bacillati</taxon>
        <taxon>Actinomycetota</taxon>
        <taxon>Actinomycetes</taxon>
        <taxon>Kitasatosporales</taxon>
        <taxon>Streptomycetaceae</taxon>
        <taxon>Streptacidiphilus</taxon>
    </lineage>
</organism>
<dbReference type="GO" id="GO:0000976">
    <property type="term" value="F:transcription cis-regulatory region binding"/>
    <property type="evidence" value="ECO:0007669"/>
    <property type="project" value="TreeGrafter"/>
</dbReference>
<protein>
    <submittedName>
        <fullName evidence="4">TetR/AcrR family transcriptional regulator</fullName>
    </submittedName>
</protein>
<dbReference type="InterPro" id="IPR001647">
    <property type="entry name" value="HTH_TetR"/>
</dbReference>
<evidence type="ECO:0000256" key="2">
    <source>
        <dbReference type="PROSITE-ProRule" id="PRU00335"/>
    </source>
</evidence>
<dbReference type="PRINTS" id="PR00455">
    <property type="entry name" value="HTHTETR"/>
</dbReference>
<dbReference type="SUPFAM" id="SSF46689">
    <property type="entry name" value="Homeodomain-like"/>
    <property type="match status" value="1"/>
</dbReference>
<dbReference type="GO" id="GO:0003700">
    <property type="term" value="F:DNA-binding transcription factor activity"/>
    <property type="evidence" value="ECO:0007669"/>
    <property type="project" value="TreeGrafter"/>
</dbReference>
<evidence type="ECO:0000313" key="4">
    <source>
        <dbReference type="EMBL" id="MBF9066748.1"/>
    </source>
</evidence>
<dbReference type="EMBL" id="JADPRT010000001">
    <property type="protein sequence ID" value="MBF9066748.1"/>
    <property type="molecule type" value="Genomic_DNA"/>
</dbReference>
<evidence type="ECO:0000313" key="5">
    <source>
        <dbReference type="Proteomes" id="UP000657385"/>
    </source>
</evidence>
<dbReference type="PANTHER" id="PTHR30055:SF146">
    <property type="entry name" value="HTH-TYPE TRANSCRIPTIONAL DUAL REGULATOR CECR"/>
    <property type="match status" value="1"/>
</dbReference>
<dbReference type="InterPro" id="IPR009057">
    <property type="entry name" value="Homeodomain-like_sf"/>
</dbReference>
<gene>
    <name evidence="4" type="ORF">I2501_01680</name>
</gene>
<proteinExistence type="predicted"/>
<dbReference type="Proteomes" id="UP000657385">
    <property type="component" value="Unassembled WGS sequence"/>
</dbReference>
<evidence type="ECO:0000256" key="1">
    <source>
        <dbReference type="ARBA" id="ARBA00023125"/>
    </source>
</evidence>
<dbReference type="Pfam" id="PF00440">
    <property type="entry name" value="TetR_N"/>
    <property type="match status" value="1"/>
</dbReference>
<keyword evidence="1 2" id="KW-0238">DNA-binding</keyword>
<accession>A0A931AY82</accession>
<dbReference type="PANTHER" id="PTHR30055">
    <property type="entry name" value="HTH-TYPE TRANSCRIPTIONAL REGULATOR RUTR"/>
    <property type="match status" value="1"/>
</dbReference>
<keyword evidence="5" id="KW-1185">Reference proteome</keyword>